<dbReference type="AlphaFoldDB" id="A0A162FEV1"/>
<reference evidence="2 3" key="1">
    <citation type="submission" date="2016-04" db="EMBL/GenBank/DDBJ databases">
        <title>Genome sequence of Methanobrevibacter filiformis DSM 11501.</title>
        <authorList>
            <person name="Poehlein A."/>
            <person name="Seedorf H."/>
            <person name="Daniel R."/>
        </authorList>
    </citation>
    <scope>NUCLEOTIDE SEQUENCE [LARGE SCALE GENOMIC DNA]</scope>
    <source>
        <strain evidence="2 3">DSM 11501</strain>
    </source>
</reference>
<keyword evidence="3" id="KW-1185">Reference proteome</keyword>
<dbReference type="OrthoDB" id="11410at2157"/>
<evidence type="ECO:0000313" key="3">
    <source>
        <dbReference type="Proteomes" id="UP000077066"/>
    </source>
</evidence>
<dbReference type="SUPFAM" id="SSF46785">
    <property type="entry name" value="Winged helix' DNA-binding domain"/>
    <property type="match status" value="1"/>
</dbReference>
<proteinExistence type="predicted"/>
<dbReference type="EMBL" id="LWMT01000237">
    <property type="protein sequence ID" value="KZX12035.1"/>
    <property type="molecule type" value="Genomic_DNA"/>
</dbReference>
<dbReference type="InterPro" id="IPR016490">
    <property type="entry name" value="Tscrpt_reg_HTH_AF0396-typ3"/>
</dbReference>
<dbReference type="Proteomes" id="UP000077066">
    <property type="component" value="Unassembled WGS sequence"/>
</dbReference>
<feature type="domain" description="Methanogenesis regulatory protein FilR1 middle" evidence="1">
    <location>
        <begin position="164"/>
        <end position="287"/>
    </location>
</feature>
<dbReference type="InterPro" id="IPR013561">
    <property type="entry name" value="FilR1_middle_dom"/>
</dbReference>
<dbReference type="PATRIC" id="fig|55758.3.peg.1446"/>
<dbReference type="InterPro" id="IPR036388">
    <property type="entry name" value="WH-like_DNA-bd_sf"/>
</dbReference>
<evidence type="ECO:0000313" key="2">
    <source>
        <dbReference type="EMBL" id="KZX12035.1"/>
    </source>
</evidence>
<dbReference type="RefSeq" id="WP_066972799.1">
    <property type="nucleotide sequence ID" value="NZ_LWMT01000237.1"/>
</dbReference>
<evidence type="ECO:0000259" key="1">
    <source>
        <dbReference type="Pfam" id="PF08350"/>
    </source>
</evidence>
<accession>A0A162FEV1</accession>
<gene>
    <name evidence="2" type="ORF">MBFIL_12670</name>
</gene>
<dbReference type="Gene3D" id="1.10.10.10">
    <property type="entry name" value="Winged helix-like DNA-binding domain superfamily/Winged helix DNA-binding domain"/>
    <property type="match status" value="1"/>
</dbReference>
<protein>
    <recommendedName>
        <fullName evidence="1">Methanogenesis regulatory protein FilR1 middle domain-containing protein</fullName>
    </recommendedName>
</protein>
<dbReference type="InterPro" id="IPR036390">
    <property type="entry name" value="WH_DNA-bd_sf"/>
</dbReference>
<organism evidence="2 3">
    <name type="scientific">Methanobrevibacter filiformis</name>
    <dbReference type="NCBI Taxonomy" id="55758"/>
    <lineage>
        <taxon>Archaea</taxon>
        <taxon>Methanobacteriati</taxon>
        <taxon>Methanobacteriota</taxon>
        <taxon>Methanomada group</taxon>
        <taxon>Methanobacteria</taxon>
        <taxon>Methanobacteriales</taxon>
        <taxon>Methanobacteriaceae</taxon>
        <taxon>Methanobrevibacter</taxon>
    </lineage>
</organism>
<name>A0A162FEV1_9EURY</name>
<comment type="caution">
    <text evidence="2">The sequence shown here is derived from an EMBL/GenBank/DDBJ whole genome shotgun (WGS) entry which is preliminary data.</text>
</comment>
<dbReference type="PIRSF" id="PIRSF006692">
    <property type="entry name" value="TF_HTH_AF0396_prd"/>
    <property type="match status" value="1"/>
</dbReference>
<dbReference type="Pfam" id="PF08350">
    <property type="entry name" value="FilR1_middle"/>
    <property type="match status" value="1"/>
</dbReference>
<sequence>MKEIINDKYFDNKFNKSNSINFDEINNNEKLVAYVEDCLFNHSKFFLTSKIKSSLLIFLLNNNGKNLEEIRKYFKKPSASLSHGLKELENVNLVFKKNKYYFLTSLGYIISLNLVKLVNNFMFIKNQDNFWKNHDISGIPLDFFNNIYYLDDVECITCSQSDIFKVPKIYGNIFSKSEKLKLVLPFFSSDYLNPLFNQLGLNLPKLEIVTIPNIFEHILDNYHDKLKYLDVWIIDEDVLNLFLTSSDKSISLGLNDLIGIYDNLNMLFSSSENSIKWANDLIDYYKEKGEKISCYDK</sequence>